<feature type="chain" id="PRO_5046337949" evidence="1">
    <location>
        <begin position="28"/>
        <end position="105"/>
    </location>
</feature>
<sequence>MRLCRPLAAVLGGLALTLTTATGSALAADGTFTWIGPKGKAYAIDSPPDDKCFDMAQEARGARNGTKKPLVVYTRKKCKGTASRLAPGRSAPESARFASVIFNPR</sequence>
<keyword evidence="3" id="KW-1185">Reference proteome</keyword>
<evidence type="ECO:0000256" key="1">
    <source>
        <dbReference type="SAM" id="SignalP"/>
    </source>
</evidence>
<dbReference type="EMBL" id="BAAAVM010000148">
    <property type="protein sequence ID" value="GAA2781722.1"/>
    <property type="molecule type" value="Genomic_DNA"/>
</dbReference>
<gene>
    <name evidence="2" type="ORF">GCM10010521_70610</name>
</gene>
<accession>A0ABN3V790</accession>
<evidence type="ECO:0000313" key="3">
    <source>
        <dbReference type="Proteomes" id="UP001500893"/>
    </source>
</evidence>
<comment type="caution">
    <text evidence="2">The sequence shown here is derived from an EMBL/GenBank/DDBJ whole genome shotgun (WGS) entry which is preliminary data.</text>
</comment>
<organism evidence="2 3">
    <name type="scientific">Streptomyces rameus</name>
    <dbReference type="NCBI Taxonomy" id="68261"/>
    <lineage>
        <taxon>Bacteria</taxon>
        <taxon>Bacillati</taxon>
        <taxon>Actinomycetota</taxon>
        <taxon>Actinomycetes</taxon>
        <taxon>Kitasatosporales</taxon>
        <taxon>Streptomycetaceae</taxon>
        <taxon>Streptomyces</taxon>
    </lineage>
</organism>
<evidence type="ECO:0000313" key="2">
    <source>
        <dbReference type="EMBL" id="GAA2781722.1"/>
    </source>
</evidence>
<dbReference type="RefSeq" id="WP_345059926.1">
    <property type="nucleotide sequence ID" value="NZ_BAAAVM010000148.1"/>
</dbReference>
<reference evidence="2 3" key="1">
    <citation type="journal article" date="2019" name="Int. J. Syst. Evol. Microbiol.">
        <title>The Global Catalogue of Microorganisms (GCM) 10K type strain sequencing project: providing services to taxonomists for standard genome sequencing and annotation.</title>
        <authorList>
            <consortium name="The Broad Institute Genomics Platform"/>
            <consortium name="The Broad Institute Genome Sequencing Center for Infectious Disease"/>
            <person name="Wu L."/>
            <person name="Ma J."/>
        </authorList>
    </citation>
    <scope>NUCLEOTIDE SEQUENCE [LARGE SCALE GENOMIC DNA]</scope>
    <source>
        <strain evidence="2 3">JCM 11574</strain>
    </source>
</reference>
<dbReference type="Proteomes" id="UP001500893">
    <property type="component" value="Unassembled WGS sequence"/>
</dbReference>
<feature type="signal peptide" evidence="1">
    <location>
        <begin position="1"/>
        <end position="27"/>
    </location>
</feature>
<proteinExistence type="predicted"/>
<keyword evidence="1" id="KW-0732">Signal</keyword>
<name>A0ABN3V790_9ACTN</name>
<protein>
    <submittedName>
        <fullName evidence="2">Uncharacterized protein</fullName>
    </submittedName>
</protein>